<proteinExistence type="predicted"/>
<dbReference type="RefSeq" id="XP_022404026.1">
    <property type="nucleotide sequence ID" value="XM_022543277.1"/>
</dbReference>
<keyword evidence="2" id="KW-1185">Reference proteome</keyword>
<dbReference type="GeneID" id="34459538"/>
<dbReference type="Proteomes" id="UP000184300">
    <property type="component" value="Unassembled WGS sequence"/>
</dbReference>
<dbReference type="EMBL" id="KV878891">
    <property type="protein sequence ID" value="OJJ87337.1"/>
    <property type="molecule type" value="Genomic_DNA"/>
</dbReference>
<reference evidence="2" key="1">
    <citation type="journal article" date="2017" name="Genome Biol.">
        <title>Comparative genomics reveals high biological diversity and specific adaptations in the industrially and medically important fungal genus Aspergillus.</title>
        <authorList>
            <person name="de Vries R.P."/>
            <person name="Riley R."/>
            <person name="Wiebenga A."/>
            <person name="Aguilar-Osorio G."/>
            <person name="Amillis S."/>
            <person name="Uchima C.A."/>
            <person name="Anderluh G."/>
            <person name="Asadollahi M."/>
            <person name="Askin M."/>
            <person name="Barry K."/>
            <person name="Battaglia E."/>
            <person name="Bayram O."/>
            <person name="Benocci T."/>
            <person name="Braus-Stromeyer S.A."/>
            <person name="Caldana C."/>
            <person name="Canovas D."/>
            <person name="Cerqueira G.C."/>
            <person name="Chen F."/>
            <person name="Chen W."/>
            <person name="Choi C."/>
            <person name="Clum A."/>
            <person name="Dos Santos R.A."/>
            <person name="Damasio A.R."/>
            <person name="Diallinas G."/>
            <person name="Emri T."/>
            <person name="Fekete E."/>
            <person name="Flipphi M."/>
            <person name="Freyberg S."/>
            <person name="Gallo A."/>
            <person name="Gournas C."/>
            <person name="Habgood R."/>
            <person name="Hainaut M."/>
            <person name="Harispe M.L."/>
            <person name="Henrissat B."/>
            <person name="Hilden K.S."/>
            <person name="Hope R."/>
            <person name="Hossain A."/>
            <person name="Karabika E."/>
            <person name="Karaffa L."/>
            <person name="Karanyi Z."/>
            <person name="Krasevec N."/>
            <person name="Kuo A."/>
            <person name="Kusch H."/>
            <person name="LaButti K."/>
            <person name="Lagendijk E.L."/>
            <person name="Lapidus A."/>
            <person name="Levasseur A."/>
            <person name="Lindquist E."/>
            <person name="Lipzen A."/>
            <person name="Logrieco A.F."/>
            <person name="MacCabe A."/>
            <person name="Maekelae M.R."/>
            <person name="Malavazi I."/>
            <person name="Melin P."/>
            <person name="Meyer V."/>
            <person name="Mielnichuk N."/>
            <person name="Miskei M."/>
            <person name="Molnar A.P."/>
            <person name="Mule G."/>
            <person name="Ngan C.Y."/>
            <person name="Orejas M."/>
            <person name="Orosz E."/>
            <person name="Ouedraogo J.P."/>
            <person name="Overkamp K.M."/>
            <person name="Park H.-S."/>
            <person name="Perrone G."/>
            <person name="Piumi F."/>
            <person name="Punt P.J."/>
            <person name="Ram A.F."/>
            <person name="Ramon A."/>
            <person name="Rauscher S."/>
            <person name="Record E."/>
            <person name="Riano-Pachon D.M."/>
            <person name="Robert V."/>
            <person name="Roehrig J."/>
            <person name="Ruller R."/>
            <person name="Salamov A."/>
            <person name="Salih N.S."/>
            <person name="Samson R.A."/>
            <person name="Sandor E."/>
            <person name="Sanguinetti M."/>
            <person name="Schuetze T."/>
            <person name="Sepcic K."/>
            <person name="Shelest E."/>
            <person name="Sherlock G."/>
            <person name="Sophianopoulou V."/>
            <person name="Squina F.M."/>
            <person name="Sun H."/>
            <person name="Susca A."/>
            <person name="Todd R.B."/>
            <person name="Tsang A."/>
            <person name="Unkles S.E."/>
            <person name="van de Wiele N."/>
            <person name="van Rossen-Uffink D."/>
            <person name="Oliveira J.V."/>
            <person name="Vesth T.C."/>
            <person name="Visser J."/>
            <person name="Yu J.-H."/>
            <person name="Zhou M."/>
            <person name="Andersen M.R."/>
            <person name="Archer D.B."/>
            <person name="Baker S.E."/>
            <person name="Benoit I."/>
            <person name="Brakhage A.A."/>
            <person name="Braus G.H."/>
            <person name="Fischer R."/>
            <person name="Frisvad J.C."/>
            <person name="Goldman G.H."/>
            <person name="Houbraken J."/>
            <person name="Oakley B."/>
            <person name="Pocsi I."/>
            <person name="Scazzocchio C."/>
            <person name="Seiboth B."/>
            <person name="vanKuyk P.A."/>
            <person name="Wortman J."/>
            <person name="Dyer P.S."/>
            <person name="Grigoriev I.V."/>
        </authorList>
    </citation>
    <scope>NUCLEOTIDE SEQUENCE [LARGE SCALE GENOMIC DNA]</scope>
    <source>
        <strain evidence="2">CBS 516.65</strain>
    </source>
</reference>
<gene>
    <name evidence="1" type="ORF">ASPGLDRAFT_23358</name>
</gene>
<name>A0A1L9VTW5_ASPGL</name>
<evidence type="ECO:0000313" key="2">
    <source>
        <dbReference type="Proteomes" id="UP000184300"/>
    </source>
</evidence>
<dbReference type="VEuPathDB" id="FungiDB:ASPGLDRAFT_23358"/>
<dbReference type="AlphaFoldDB" id="A0A1L9VTW5"/>
<organism evidence="1 2">
    <name type="scientific">Aspergillus glaucus CBS 516.65</name>
    <dbReference type="NCBI Taxonomy" id="1160497"/>
    <lineage>
        <taxon>Eukaryota</taxon>
        <taxon>Fungi</taxon>
        <taxon>Dikarya</taxon>
        <taxon>Ascomycota</taxon>
        <taxon>Pezizomycotina</taxon>
        <taxon>Eurotiomycetes</taxon>
        <taxon>Eurotiomycetidae</taxon>
        <taxon>Eurotiales</taxon>
        <taxon>Aspergillaceae</taxon>
        <taxon>Aspergillus</taxon>
        <taxon>Aspergillus subgen. Aspergillus</taxon>
    </lineage>
</organism>
<evidence type="ECO:0000313" key="1">
    <source>
        <dbReference type="EMBL" id="OJJ87337.1"/>
    </source>
</evidence>
<sequence>MGSSKMDDIKDIASRTPVRSDIRKWNSQDYVLDLLELLEQVGILDVADDDYWNKRDILVTISNPPDPNNTHEHWALYLNDPSNPIKTTFEVKGSTGRYRYEPEIKPPNVRLSRDLVGLVPICTVEPSKASKIKEIAGTARVRNEVEGWNSLCFVGGLFNALKREGVVDGEDEDYLCQMAHICPGLSRNRREWRIRIFLG</sequence>
<accession>A0A1L9VTW5</accession>
<protein>
    <submittedName>
        <fullName evidence="1">Uncharacterized protein</fullName>
    </submittedName>
</protein>
<dbReference type="OrthoDB" id="37659at2759"/>